<dbReference type="InterPro" id="IPR045097">
    <property type="entry name" value="Thymidate_synth/dCMP_Mease"/>
</dbReference>
<dbReference type="PANTHER" id="PTHR11548">
    <property type="entry name" value="THYMIDYLATE SYNTHASE 1"/>
    <property type="match status" value="1"/>
</dbReference>
<comment type="function">
    <text evidence="5">May catalyze the biosynthesis of dTMP using an unknown cosubstrate.</text>
</comment>
<dbReference type="UniPathway" id="UPA00575"/>
<dbReference type="GO" id="GO:0006235">
    <property type="term" value="P:dTTP biosynthetic process"/>
    <property type="evidence" value="ECO:0007669"/>
    <property type="project" value="UniProtKB-UniRule"/>
</dbReference>
<dbReference type="HAMAP" id="MF_01686">
    <property type="entry name" value="Thymidy_synth_arch"/>
    <property type="match status" value="1"/>
</dbReference>
<dbReference type="SUPFAM" id="SSF55831">
    <property type="entry name" value="Thymidylate synthase/dCMP hydroxymethylase"/>
    <property type="match status" value="1"/>
</dbReference>
<evidence type="ECO:0000313" key="8">
    <source>
        <dbReference type="Proteomes" id="UP000028781"/>
    </source>
</evidence>
<keyword evidence="1 5" id="KW-0963">Cytoplasm</keyword>
<dbReference type="InterPro" id="IPR014620">
    <property type="entry name" value="Thymidylate_synthase_arc"/>
</dbReference>
<sequence length="221" mass="25767">MLCIRKPSVASAFEELVKLILTEGNDITTEDGQRCRELLNVAVEITNPKLKTISSKYPFGKKAIESYTKQLLYGSDSEGEFVYNYYERIREYPSHDRKLKNDQIKYVIEKLNSNPTSRRCVISLWNPFIDQKVKDVPCLNHIGFQKRGNNLYMSVLFRSNDILLAFHSNALGLIKLGEYVAEKTNSTLKSYTHFIYNAHIYIDRDKTEIEKNFPEFLKYIE</sequence>
<dbReference type="AlphaFoldDB" id="A0A076LF86"/>
<comment type="pathway">
    <text evidence="5">Pyrimidine metabolism; dTTP biosynthesis.</text>
</comment>
<dbReference type="Pfam" id="PF00303">
    <property type="entry name" value="Thymidylat_synt"/>
    <property type="match status" value="1"/>
</dbReference>
<dbReference type="InterPro" id="IPR036926">
    <property type="entry name" value="Thymidate_synth/dCMP_Mease_sf"/>
</dbReference>
<organism evidence="7 8">
    <name type="scientific">Methanocaldococcus bathoardescens</name>
    <dbReference type="NCBI Taxonomy" id="1301915"/>
    <lineage>
        <taxon>Archaea</taxon>
        <taxon>Methanobacteriati</taxon>
        <taxon>Methanobacteriota</taxon>
        <taxon>Methanomada group</taxon>
        <taxon>Methanococci</taxon>
        <taxon>Methanococcales</taxon>
        <taxon>Methanocaldococcaceae</taxon>
        <taxon>Methanocaldococcus</taxon>
    </lineage>
</organism>
<dbReference type="InterPro" id="IPR023451">
    <property type="entry name" value="Thymidate_synth/dCMP_Mease_dom"/>
</dbReference>
<proteinExistence type="inferred from homology"/>
<evidence type="ECO:0000256" key="2">
    <source>
        <dbReference type="ARBA" id="ARBA00022603"/>
    </source>
</evidence>
<dbReference type="GO" id="GO:0005829">
    <property type="term" value="C:cytosol"/>
    <property type="evidence" value="ECO:0007669"/>
    <property type="project" value="TreeGrafter"/>
</dbReference>
<dbReference type="EMBL" id="CP009149">
    <property type="protein sequence ID" value="AIJ05078.1"/>
    <property type="molecule type" value="Genomic_DNA"/>
</dbReference>
<evidence type="ECO:0000256" key="1">
    <source>
        <dbReference type="ARBA" id="ARBA00022490"/>
    </source>
</evidence>
<evidence type="ECO:0000259" key="6">
    <source>
        <dbReference type="Pfam" id="PF00303"/>
    </source>
</evidence>
<dbReference type="CDD" id="cd00351">
    <property type="entry name" value="TS_Pyrimidine_HMase"/>
    <property type="match status" value="1"/>
</dbReference>
<dbReference type="GO" id="GO:0004799">
    <property type="term" value="F:thymidylate synthase activity"/>
    <property type="evidence" value="ECO:0007669"/>
    <property type="project" value="UniProtKB-UniRule"/>
</dbReference>
<evidence type="ECO:0000313" key="7">
    <source>
        <dbReference type="EMBL" id="AIJ05078.1"/>
    </source>
</evidence>
<dbReference type="OrthoDB" id="50118at2157"/>
<dbReference type="GO" id="GO:0006231">
    <property type="term" value="P:dTMP biosynthetic process"/>
    <property type="evidence" value="ECO:0007669"/>
    <property type="project" value="UniProtKB-UniRule"/>
</dbReference>
<dbReference type="GO" id="GO:0032259">
    <property type="term" value="P:methylation"/>
    <property type="evidence" value="ECO:0007669"/>
    <property type="project" value="UniProtKB-KW"/>
</dbReference>
<comment type="subunit">
    <text evidence="5">Monomer.</text>
</comment>
<gene>
    <name evidence="5" type="primary">thyA</name>
    <name evidence="7" type="ORF">JH146_0227</name>
</gene>
<keyword evidence="2 5" id="KW-0489">Methyltransferase</keyword>
<dbReference type="PANTHER" id="PTHR11548:SF1">
    <property type="entry name" value="THYMIDYLATE SYNTHASE 1"/>
    <property type="match status" value="1"/>
</dbReference>
<name>A0A076LF86_9EURY</name>
<dbReference type="PIRSF" id="PIRSF036752">
    <property type="entry name" value="TSase_MJ051"/>
    <property type="match status" value="1"/>
</dbReference>
<dbReference type="GeneID" id="24890819"/>
<dbReference type="Proteomes" id="UP000028781">
    <property type="component" value="Chromosome"/>
</dbReference>
<evidence type="ECO:0000256" key="4">
    <source>
        <dbReference type="ARBA" id="ARBA00022727"/>
    </source>
</evidence>
<keyword evidence="8" id="KW-1185">Reference proteome</keyword>
<dbReference type="RefSeq" id="WP_048201284.1">
    <property type="nucleotide sequence ID" value="NZ_CP009149.1"/>
</dbReference>
<dbReference type="STRING" id="1301915.JH146_0227"/>
<evidence type="ECO:0000256" key="5">
    <source>
        <dbReference type="HAMAP-Rule" id="MF_01686"/>
    </source>
</evidence>
<feature type="domain" description="Thymidylate synthase/dCMP hydroxymethylase" evidence="6">
    <location>
        <begin position="76"/>
        <end position="203"/>
    </location>
</feature>
<protein>
    <recommendedName>
        <fullName evidence="5">Putative thymidylate synthase</fullName>
        <shortName evidence="5">TS</shortName>
        <shortName evidence="5">TSase</shortName>
        <ecNumber evidence="5">2.1.1.-</ecNumber>
    </recommendedName>
</protein>
<accession>A0A076LF86</accession>
<feature type="active site" evidence="5">
    <location>
        <position position="138"/>
    </location>
</feature>
<comment type="subcellular location">
    <subcellularLocation>
        <location evidence="5">Cytoplasm</location>
    </subcellularLocation>
</comment>
<comment type="similarity">
    <text evidence="5">Belongs to the thymidylate synthase family. Archaeal-type ThyA subfamily.</text>
</comment>
<dbReference type="HOGENOM" id="CLU_084975_0_0_2"/>
<keyword evidence="4 5" id="KW-0545">Nucleotide biosynthesis</keyword>
<dbReference type="Gene3D" id="3.30.572.10">
    <property type="entry name" value="Thymidylate synthase/dCMP hydroxymethylase domain"/>
    <property type="match status" value="1"/>
</dbReference>
<dbReference type="NCBIfam" id="TIGR03283">
    <property type="entry name" value="thy_syn_methano"/>
    <property type="match status" value="1"/>
</dbReference>
<dbReference type="KEGG" id="mjh:JH146_0227"/>
<dbReference type="EC" id="2.1.1.-" evidence="5"/>
<reference evidence="7 8" key="1">
    <citation type="journal article" date="2015" name="Int. J. Syst. Evol. Microbiol.">
        <title>M ethanocaldococcus bathoardescens sp. nov., a hyperthermophilic methanogen isolated from a volcanically active deep-sea hydrothermal vent.</title>
        <authorList>
            <person name="Stewart L.C."/>
            <person name="Jung J.H."/>
            <person name="Kim Y.T."/>
            <person name="Kwon S.W."/>
            <person name="Park C.S."/>
            <person name="Holden J.F."/>
        </authorList>
    </citation>
    <scope>NUCLEOTIDE SEQUENCE [LARGE SCALE GENOMIC DNA]</scope>
    <source>
        <strain evidence="7 8">JH146</strain>
    </source>
</reference>
<evidence type="ECO:0000256" key="3">
    <source>
        <dbReference type="ARBA" id="ARBA00022679"/>
    </source>
</evidence>
<keyword evidence="3 5" id="KW-0808">Transferase</keyword>